<evidence type="ECO:0000313" key="3">
    <source>
        <dbReference type="Proteomes" id="UP000217211"/>
    </source>
</evidence>
<reference evidence="2 3" key="1">
    <citation type="submission" date="2017-08" db="EMBL/GenBank/DDBJ databases">
        <title>Multipartite genome sequences of Sinorhizobium species nodulating soybeans.</title>
        <authorList>
            <person name="Tian C.F."/>
        </authorList>
    </citation>
    <scope>NUCLEOTIDE SEQUENCE [LARGE SCALE GENOMIC DNA]</scope>
    <source>
        <strain evidence="2 3">CCBAU 05684</strain>
        <plasmid evidence="3">psj05684b</plasmid>
    </source>
</reference>
<keyword evidence="2" id="KW-0614">Plasmid</keyword>
<feature type="compositionally biased region" description="Gly residues" evidence="1">
    <location>
        <begin position="39"/>
        <end position="48"/>
    </location>
</feature>
<dbReference type="Proteomes" id="UP000217211">
    <property type="component" value="Plasmid pSJ05684b"/>
</dbReference>
<evidence type="ECO:0000313" key="2">
    <source>
        <dbReference type="EMBL" id="ASY66031.1"/>
    </source>
</evidence>
<sequence>MLWCWLRAQRQQVRETKEMAKSNVEQAQKKARKQAKNTSGGGHLGGTYYGQEPDAKTSTTVRKKGDKARSNDGRN</sequence>
<gene>
    <name evidence="2" type="ORF">SJ05684_b50490</name>
</gene>
<protein>
    <submittedName>
        <fullName evidence="2">Uncharacterized protein</fullName>
    </submittedName>
</protein>
<dbReference type="STRING" id="716928.GCA_000261485_04414"/>
<geneLocation type="plasmid" evidence="3">
    <name>psj05684b</name>
</geneLocation>
<accession>A0A249PJE4</accession>
<feature type="region of interest" description="Disordered" evidence="1">
    <location>
        <begin position="12"/>
        <end position="75"/>
    </location>
</feature>
<name>A0A249PJE4_9HYPH</name>
<dbReference type="AlphaFoldDB" id="A0A249PJE4"/>
<keyword evidence="3" id="KW-1185">Reference proteome</keyword>
<dbReference type="KEGG" id="esj:SJ05684_b50490"/>
<evidence type="ECO:0000256" key="1">
    <source>
        <dbReference type="SAM" id="MobiDB-lite"/>
    </source>
</evidence>
<proteinExistence type="predicted"/>
<dbReference type="EMBL" id="CP023068">
    <property type="protein sequence ID" value="ASY66031.1"/>
    <property type="molecule type" value="Genomic_DNA"/>
</dbReference>
<organism evidence="2 3">
    <name type="scientific">Sinorhizobium sojae CCBAU 05684</name>
    <dbReference type="NCBI Taxonomy" id="716928"/>
    <lineage>
        <taxon>Bacteria</taxon>
        <taxon>Pseudomonadati</taxon>
        <taxon>Pseudomonadota</taxon>
        <taxon>Alphaproteobacteria</taxon>
        <taxon>Hyphomicrobiales</taxon>
        <taxon>Rhizobiaceae</taxon>
        <taxon>Sinorhizobium/Ensifer group</taxon>
        <taxon>Sinorhizobium</taxon>
    </lineage>
</organism>